<dbReference type="Gene3D" id="2.60.120.740">
    <property type="match status" value="1"/>
</dbReference>
<dbReference type="OrthoDB" id="1100386at2759"/>
<organism evidence="3 4">
    <name type="scientific">Capsella rubella</name>
    <dbReference type="NCBI Taxonomy" id="81985"/>
    <lineage>
        <taxon>Eukaryota</taxon>
        <taxon>Viridiplantae</taxon>
        <taxon>Streptophyta</taxon>
        <taxon>Embryophyta</taxon>
        <taxon>Tracheophyta</taxon>
        <taxon>Spermatophyta</taxon>
        <taxon>Magnoliopsida</taxon>
        <taxon>eudicotyledons</taxon>
        <taxon>Gunneridae</taxon>
        <taxon>Pentapetalae</taxon>
        <taxon>rosids</taxon>
        <taxon>malvids</taxon>
        <taxon>Brassicales</taxon>
        <taxon>Brassicaceae</taxon>
        <taxon>Camelineae</taxon>
        <taxon>Capsella</taxon>
    </lineage>
</organism>
<dbReference type="PROSITE" id="PS50228">
    <property type="entry name" value="SUEL_LECTIN"/>
    <property type="match status" value="1"/>
</dbReference>
<dbReference type="InterPro" id="IPR000922">
    <property type="entry name" value="Lectin_gal-bd_dom"/>
</dbReference>
<reference evidence="4" key="1">
    <citation type="journal article" date="2013" name="Nat. Genet.">
        <title>The Capsella rubella genome and the genomic consequences of rapid mating system evolution.</title>
        <authorList>
            <person name="Slotte T."/>
            <person name="Hazzouri K.M."/>
            <person name="Agren J.A."/>
            <person name="Koenig D."/>
            <person name="Maumus F."/>
            <person name="Guo Y.L."/>
            <person name="Steige K."/>
            <person name="Platts A.E."/>
            <person name="Escobar J.S."/>
            <person name="Newman L.K."/>
            <person name="Wang W."/>
            <person name="Mandakova T."/>
            <person name="Vello E."/>
            <person name="Smith L.M."/>
            <person name="Henz S.R."/>
            <person name="Steffen J."/>
            <person name="Takuno S."/>
            <person name="Brandvain Y."/>
            <person name="Coop G."/>
            <person name="Andolfatto P."/>
            <person name="Hu T.T."/>
            <person name="Blanchette M."/>
            <person name="Clark R.M."/>
            <person name="Quesneville H."/>
            <person name="Nordborg M."/>
            <person name="Gaut B.S."/>
            <person name="Lysak M.A."/>
            <person name="Jenkins J."/>
            <person name="Grimwood J."/>
            <person name="Chapman J."/>
            <person name="Prochnik S."/>
            <person name="Shu S."/>
            <person name="Rokhsar D."/>
            <person name="Schmutz J."/>
            <person name="Weigel D."/>
            <person name="Wright S.I."/>
        </authorList>
    </citation>
    <scope>NUCLEOTIDE SEQUENCE [LARGE SCALE GENOMIC DNA]</scope>
    <source>
        <strain evidence="4">cv. Monte Gargano</strain>
    </source>
</reference>
<evidence type="ECO:0000313" key="4">
    <source>
        <dbReference type="Proteomes" id="UP000029121"/>
    </source>
</evidence>
<dbReference type="InterPro" id="IPR043159">
    <property type="entry name" value="Lectin_gal-bd_sf"/>
</dbReference>
<name>R0FSW8_9BRAS</name>
<keyword evidence="1" id="KW-1133">Transmembrane helix</keyword>
<feature type="transmembrane region" description="Helical" evidence="1">
    <location>
        <begin position="12"/>
        <end position="29"/>
    </location>
</feature>
<keyword evidence="4" id="KW-1185">Reference proteome</keyword>
<keyword evidence="1" id="KW-0472">Membrane</keyword>
<dbReference type="Proteomes" id="UP000029121">
    <property type="component" value="Unassembled WGS sequence"/>
</dbReference>
<dbReference type="AlphaFoldDB" id="R0FSW8"/>
<accession>R0FSW8</accession>
<evidence type="ECO:0000256" key="1">
    <source>
        <dbReference type="SAM" id="Phobius"/>
    </source>
</evidence>
<dbReference type="KEGG" id="crb:17885457"/>
<protein>
    <recommendedName>
        <fullName evidence="2">SUEL-type lectin domain-containing protein</fullName>
    </recommendedName>
</protein>
<evidence type="ECO:0000259" key="2">
    <source>
        <dbReference type="PROSITE" id="PS50228"/>
    </source>
</evidence>
<evidence type="ECO:0000313" key="3">
    <source>
        <dbReference type="EMBL" id="EOA25947.1"/>
    </source>
</evidence>
<proteinExistence type="predicted"/>
<sequence length="162" mass="17935">MDTSHSCRCYHGFVLLLVLIYSSVFGFSSKIDARGIKINVDQKRFLSDSNHHPRSEFMGSLQNGKEHLACTNHKSVQGPVTRLYCRDGYVITKINFADYGNPTGTCENFRRGNCGAPATLRIVKKNCLGKPKCVFLVTDEMFGPSHCKGPPTLAIDATCTKN</sequence>
<dbReference type="eggNOG" id="KOG0496">
    <property type="taxonomic scope" value="Eukaryota"/>
</dbReference>
<keyword evidence="1" id="KW-0812">Transmembrane</keyword>
<dbReference type="GO" id="GO:0030246">
    <property type="term" value="F:carbohydrate binding"/>
    <property type="evidence" value="ECO:0007669"/>
    <property type="project" value="InterPro"/>
</dbReference>
<feature type="domain" description="SUEL-type lectin" evidence="2">
    <location>
        <begin position="75"/>
        <end position="160"/>
    </location>
</feature>
<dbReference type="CDD" id="cd22842">
    <property type="entry name" value="Gal_Rha_Lectin_BGal"/>
    <property type="match status" value="1"/>
</dbReference>
<gene>
    <name evidence="3" type="ORF">CARUB_v10019336mg</name>
</gene>
<dbReference type="EMBL" id="KB870809">
    <property type="protein sequence ID" value="EOA25947.1"/>
    <property type="molecule type" value="Genomic_DNA"/>
</dbReference>
<dbReference type="Pfam" id="PF02140">
    <property type="entry name" value="SUEL_Lectin"/>
    <property type="match status" value="1"/>
</dbReference>